<dbReference type="EMBL" id="JAPDIA010000008">
    <property type="protein sequence ID" value="MDG0812824.1"/>
    <property type="molecule type" value="Genomic_DNA"/>
</dbReference>
<comment type="caution">
    <text evidence="1">The sequence shown here is derived from an EMBL/GenBank/DDBJ whole genome shotgun (WGS) entry which is preliminary data.</text>
</comment>
<dbReference type="InterPro" id="IPR002347">
    <property type="entry name" value="SDR_fam"/>
</dbReference>
<evidence type="ECO:0000313" key="1">
    <source>
        <dbReference type="EMBL" id="MDG0812824.1"/>
    </source>
</evidence>
<proteinExistence type="predicted"/>
<dbReference type="Gene3D" id="3.40.50.720">
    <property type="entry name" value="NAD(P)-binding Rossmann-like Domain"/>
    <property type="match status" value="1"/>
</dbReference>
<dbReference type="SUPFAM" id="SSF51735">
    <property type="entry name" value="NAD(P)-binding Rossmann-fold domains"/>
    <property type="match status" value="1"/>
</dbReference>
<dbReference type="InterPro" id="IPR036291">
    <property type="entry name" value="NAD(P)-bd_dom_sf"/>
</dbReference>
<dbReference type="Proteomes" id="UP001153404">
    <property type="component" value="Unassembled WGS sequence"/>
</dbReference>
<organism evidence="1 2">
    <name type="scientific">Cohnella rhizosphaerae</name>
    <dbReference type="NCBI Taxonomy" id="1457232"/>
    <lineage>
        <taxon>Bacteria</taxon>
        <taxon>Bacillati</taxon>
        <taxon>Bacillota</taxon>
        <taxon>Bacilli</taxon>
        <taxon>Bacillales</taxon>
        <taxon>Paenibacillaceae</taxon>
        <taxon>Cohnella</taxon>
    </lineage>
</organism>
<dbReference type="AlphaFoldDB" id="A0A9X4KWZ3"/>
<name>A0A9X4KWZ3_9BACL</name>
<protein>
    <submittedName>
        <fullName evidence="1">SDR family NAD(P)-dependent oxidoreductase</fullName>
    </submittedName>
</protein>
<sequence length="83" mass="9134">MGTIERIDGLLNRGEWIELEGQAGRKTALITGAETGIGAATAVELAKRGINVALVWRRIAPPSGCMELCHEREPEFRILQYEV</sequence>
<dbReference type="RefSeq" id="WP_277536371.1">
    <property type="nucleotide sequence ID" value="NZ_JAPDIA010000008.1"/>
</dbReference>
<accession>A0A9X4KWZ3</accession>
<evidence type="ECO:0000313" key="2">
    <source>
        <dbReference type="Proteomes" id="UP001153404"/>
    </source>
</evidence>
<gene>
    <name evidence="1" type="ORF">OMP40_28480</name>
</gene>
<keyword evidence="2" id="KW-1185">Reference proteome</keyword>
<dbReference type="Pfam" id="PF00106">
    <property type="entry name" value="adh_short"/>
    <property type="match status" value="1"/>
</dbReference>
<reference evidence="1" key="1">
    <citation type="submission" date="2022-10" db="EMBL/GenBank/DDBJ databases">
        <title>Comparative genomic analysis of Cohnella hashimotonis sp. nov., isolated from the International Space Station.</title>
        <authorList>
            <person name="Simpson A."/>
            <person name="Venkateswaran K."/>
        </authorList>
    </citation>
    <scope>NUCLEOTIDE SEQUENCE</scope>
    <source>
        <strain evidence="1">DSM 28161</strain>
    </source>
</reference>